<accession>A0A8S5SHC8</accession>
<sequence>MALDKICFIRSVGTDIFYDAEEQAIHNQMLKLYKLRAKSTIPKWKKKVVNRMLKRRKETLTEILESKKGKGLVRDMNPEKFNNKSVISLFESELTRVCGLKPGELSEDIFSVEFYFYQVLHDLIFNGFNYNGKHYVYFSSSAGAIRKHRGLFVEEQLLNRVWMTLTCGLSREEVNKRGGCIINKWLAYTSLNSSATDVWEDFDIDKAIVVDDHELMVWGQMDCIDTTTYEITNQYTSTSVPMNDGCGLMRCDAGTTRIARAPFIKGALIQFPFDKFLREKCTPDQWVVKDIYGKEYNIIEDDIKYILTKSQFKLWKTFKSWDEYKANFKKYACHMCYCNEERPYVPKAQINYQMLQTLYDIKDNEIDKLLKFTNKEIDNVGEDYKTNMKLLGAMPYNQTPNYFQQGLMLYPELFRDAYHREILKQTKRSLVKQAKAGRLRVNGYYRLCSPDLYAFCEWLFQHKENPEGLLQDGEVSISQFGNGAELDCLRSPHLYFEHCVRKNRNDEETKKWFVTKCLYTSCHDLISKIVALD</sequence>
<reference evidence="1" key="1">
    <citation type="journal article" date="2021" name="Proc. Natl. Acad. Sci. U.S.A.">
        <title>A Catalog of Tens of Thousands of Viruses from Human Metagenomes Reveals Hidden Associations with Chronic Diseases.</title>
        <authorList>
            <person name="Tisza M.J."/>
            <person name="Buck C.B."/>
        </authorList>
    </citation>
    <scope>NUCLEOTIDE SEQUENCE</scope>
    <source>
        <strain evidence="1">CtBCr48</strain>
    </source>
</reference>
<name>A0A8S5SHC8_9CAUD</name>
<dbReference type="EMBL" id="BK032595">
    <property type="protein sequence ID" value="DAF50405.1"/>
    <property type="molecule type" value="Genomic_DNA"/>
</dbReference>
<organism evidence="1">
    <name type="scientific">Siphoviridae sp. ctBCr48</name>
    <dbReference type="NCBI Taxonomy" id="2827802"/>
    <lineage>
        <taxon>Viruses</taxon>
        <taxon>Duplodnaviria</taxon>
        <taxon>Heunggongvirae</taxon>
        <taxon>Uroviricota</taxon>
        <taxon>Caudoviricetes</taxon>
    </lineage>
</organism>
<evidence type="ECO:0000313" key="1">
    <source>
        <dbReference type="EMBL" id="DAF50405.1"/>
    </source>
</evidence>
<protein>
    <submittedName>
        <fullName evidence="1">RNA dependent RNA polymerase</fullName>
    </submittedName>
</protein>
<proteinExistence type="predicted"/>